<dbReference type="GO" id="GO:0016787">
    <property type="term" value="F:hydrolase activity"/>
    <property type="evidence" value="ECO:0007669"/>
    <property type="project" value="UniProtKB-KW"/>
</dbReference>
<dbReference type="EMBL" id="JACHJL010000017">
    <property type="protein sequence ID" value="MBB5938581.1"/>
    <property type="molecule type" value="Genomic_DNA"/>
</dbReference>
<dbReference type="Gene3D" id="3.40.50.1820">
    <property type="entry name" value="alpha/beta hydrolase"/>
    <property type="match status" value="1"/>
</dbReference>
<keyword evidence="4" id="KW-1185">Reference proteome</keyword>
<evidence type="ECO:0000313" key="4">
    <source>
        <dbReference type="Proteomes" id="UP000588098"/>
    </source>
</evidence>
<dbReference type="Proteomes" id="UP000588098">
    <property type="component" value="Unassembled WGS sequence"/>
</dbReference>
<keyword evidence="1" id="KW-0378">Hydrolase</keyword>
<protein>
    <submittedName>
        <fullName evidence="3">Acetyl esterase/lipase</fullName>
    </submittedName>
</protein>
<name>A0A7W9V1T2_9ACTN</name>
<evidence type="ECO:0000256" key="1">
    <source>
        <dbReference type="ARBA" id="ARBA00022801"/>
    </source>
</evidence>
<evidence type="ECO:0000313" key="3">
    <source>
        <dbReference type="EMBL" id="MBB5938581.1"/>
    </source>
</evidence>
<dbReference type="AlphaFoldDB" id="A0A7W9V1T2"/>
<feature type="domain" description="BD-FAE-like" evidence="2">
    <location>
        <begin position="44"/>
        <end position="259"/>
    </location>
</feature>
<organism evidence="3 4">
    <name type="scientific">Streptomyces zagrosensis</name>
    <dbReference type="NCBI Taxonomy" id="1042984"/>
    <lineage>
        <taxon>Bacteria</taxon>
        <taxon>Bacillati</taxon>
        <taxon>Actinomycetota</taxon>
        <taxon>Actinomycetes</taxon>
        <taxon>Kitasatosporales</taxon>
        <taxon>Streptomycetaceae</taxon>
        <taxon>Streptomyces</taxon>
    </lineage>
</organism>
<accession>A0A7W9V1T2</accession>
<dbReference type="InterPro" id="IPR050300">
    <property type="entry name" value="GDXG_lipolytic_enzyme"/>
</dbReference>
<proteinExistence type="predicted"/>
<dbReference type="RefSeq" id="WP_184576452.1">
    <property type="nucleotide sequence ID" value="NZ_JACHJL010000017.1"/>
</dbReference>
<dbReference type="PANTHER" id="PTHR48081">
    <property type="entry name" value="AB HYDROLASE SUPERFAMILY PROTEIN C4A8.06C"/>
    <property type="match status" value="1"/>
</dbReference>
<sequence length="301" mass="32413">MTADDFTAPRPRYGPVPEARVDGNHVLYADAIVAEVPGFRPLTLDLVRPAKASGTVPLVIWIHGGAWLEGTNKRFIPHFSEIPSRIVRSGYAVTFITYRLSGEAHFPAQLHDVKAAVRWLRHHAAELAIDASRFAVWGESAGGHLAALLALTGDDPELAGDVGSIDTSDRVHAGVIWYGPTNLLSMQSQALPDAVLDHDAPDSPESCLLGAPPQHDATRAAFASPVSYALPNAAPVRLVHGTADRIVPWQQSQELYQHLRSAGSEAELHLVPGADHCFIGVPAEPLIDDALDFLGRVLDNR</sequence>
<dbReference type="PANTHER" id="PTHR48081:SF13">
    <property type="entry name" value="ALPHA_BETA HYDROLASE"/>
    <property type="match status" value="1"/>
</dbReference>
<dbReference type="InterPro" id="IPR029058">
    <property type="entry name" value="AB_hydrolase_fold"/>
</dbReference>
<gene>
    <name evidence="3" type="ORF">FHS42_005670</name>
</gene>
<reference evidence="3 4" key="1">
    <citation type="submission" date="2020-08" db="EMBL/GenBank/DDBJ databases">
        <title>Genomic Encyclopedia of Type Strains, Phase III (KMG-III): the genomes of soil and plant-associated and newly described type strains.</title>
        <authorList>
            <person name="Whitman W."/>
        </authorList>
    </citation>
    <scope>NUCLEOTIDE SEQUENCE [LARGE SCALE GENOMIC DNA]</scope>
    <source>
        <strain evidence="3 4">CECT 8305</strain>
    </source>
</reference>
<comment type="caution">
    <text evidence="3">The sequence shown here is derived from an EMBL/GenBank/DDBJ whole genome shotgun (WGS) entry which is preliminary data.</text>
</comment>
<dbReference type="SUPFAM" id="SSF53474">
    <property type="entry name" value="alpha/beta-Hydrolases"/>
    <property type="match status" value="1"/>
</dbReference>
<evidence type="ECO:0000259" key="2">
    <source>
        <dbReference type="Pfam" id="PF20434"/>
    </source>
</evidence>
<dbReference type="Pfam" id="PF20434">
    <property type="entry name" value="BD-FAE"/>
    <property type="match status" value="1"/>
</dbReference>
<dbReference type="InterPro" id="IPR049492">
    <property type="entry name" value="BD-FAE-like_dom"/>
</dbReference>